<reference evidence="1 2" key="1">
    <citation type="submission" date="2018-04" db="EMBL/GenBank/DDBJ databases">
        <title>Complete genome uncultured novel isolate.</title>
        <authorList>
            <person name="Merlino G."/>
        </authorList>
    </citation>
    <scope>NUCLEOTIDE SEQUENCE [LARGE SCALE GENOMIC DNA]</scope>
    <source>
        <strain evidence="2">R1DC9</strain>
    </source>
</reference>
<evidence type="ECO:0000313" key="2">
    <source>
        <dbReference type="Proteomes" id="UP000298616"/>
    </source>
</evidence>
<dbReference type="KEGG" id="fpf:DCC35_11455"/>
<dbReference type="RefSeq" id="WP_137090915.1">
    <property type="nucleotide sequence ID" value="NZ_CP028923.1"/>
</dbReference>
<sequence>MKRNHNYFIKFITLFSIILSLVFIPGCRSDNVNKSENIEINKPLLRNYSSGDSLTNVAVSKVIQYLKKENLSLDHFYLEGIEDYDSVIYLPLRHTKSYQHAYEMTKDNEKDGWVVYQPLDIEDSYKYERLLYYYHAQDSIYDPIKENFILYNQGRVEGNPDIYIHNKE</sequence>
<evidence type="ECO:0000313" key="1">
    <source>
        <dbReference type="EMBL" id="QCK15317.1"/>
    </source>
</evidence>
<protein>
    <submittedName>
        <fullName evidence="1">Uncharacterized protein</fullName>
    </submittedName>
</protein>
<gene>
    <name evidence="1" type="ORF">DCC35_11455</name>
</gene>
<dbReference type="EMBL" id="CP028923">
    <property type="protein sequence ID" value="QCK15317.1"/>
    <property type="molecule type" value="Genomic_DNA"/>
</dbReference>
<dbReference type="AlphaFoldDB" id="A0A4D7JKU7"/>
<accession>A0A4D7JKU7</accession>
<dbReference type="Proteomes" id="UP000298616">
    <property type="component" value="Chromosome"/>
</dbReference>
<organism evidence="1 2">
    <name type="scientific">Mangrovivirga cuniculi</name>
    <dbReference type="NCBI Taxonomy" id="2715131"/>
    <lineage>
        <taxon>Bacteria</taxon>
        <taxon>Pseudomonadati</taxon>
        <taxon>Bacteroidota</taxon>
        <taxon>Cytophagia</taxon>
        <taxon>Cytophagales</taxon>
        <taxon>Mangrovivirgaceae</taxon>
        <taxon>Mangrovivirga</taxon>
    </lineage>
</organism>
<proteinExistence type="predicted"/>
<keyword evidence="2" id="KW-1185">Reference proteome</keyword>
<name>A0A4D7JKU7_9BACT</name>